<evidence type="ECO:0000313" key="3">
    <source>
        <dbReference type="Proteomes" id="UP000030013"/>
    </source>
</evidence>
<dbReference type="eggNOG" id="ENOG5032YRF">
    <property type="taxonomic scope" value="Bacteria"/>
</dbReference>
<comment type="caution">
    <text evidence="2">The sequence shown here is derived from an EMBL/GenBank/DDBJ whole genome shotgun (WGS) entry which is preliminary data.</text>
</comment>
<keyword evidence="1" id="KW-0812">Transmembrane</keyword>
<evidence type="ECO:0000313" key="2">
    <source>
        <dbReference type="EMBL" id="KGN42268.1"/>
    </source>
</evidence>
<feature type="transmembrane region" description="Helical" evidence="1">
    <location>
        <begin position="6"/>
        <end position="25"/>
    </location>
</feature>
<gene>
    <name evidence="2" type="ORF">N801_00430</name>
</gene>
<feature type="transmembrane region" description="Helical" evidence="1">
    <location>
        <begin position="63"/>
        <end position="81"/>
    </location>
</feature>
<keyword evidence="3" id="KW-1185">Reference proteome</keyword>
<keyword evidence="1" id="KW-1133">Transmembrane helix</keyword>
<dbReference type="STRING" id="1385519.N801_00430"/>
<dbReference type="RefSeq" id="WP_035933268.1">
    <property type="nucleotide sequence ID" value="NZ_AVPL01000006.1"/>
</dbReference>
<dbReference type="Gene3D" id="1.20.1280.290">
    <property type="match status" value="1"/>
</dbReference>
<dbReference type="Proteomes" id="UP000030013">
    <property type="component" value="Unassembled WGS sequence"/>
</dbReference>
<dbReference type="OrthoDB" id="4569898at2"/>
<dbReference type="EMBL" id="AVPL01000006">
    <property type="protein sequence ID" value="KGN42268.1"/>
    <property type="molecule type" value="Genomic_DNA"/>
</dbReference>
<dbReference type="AlphaFoldDB" id="A0A0A0JYK0"/>
<protein>
    <submittedName>
        <fullName evidence="2">Uncharacterized protein</fullName>
    </submittedName>
</protein>
<reference evidence="2 3" key="1">
    <citation type="submission" date="2013-08" db="EMBL/GenBank/DDBJ databases">
        <title>The genome sequence of Knoellia aerolata.</title>
        <authorList>
            <person name="Zhu W."/>
            <person name="Wang G."/>
        </authorList>
    </citation>
    <scope>NUCLEOTIDE SEQUENCE [LARGE SCALE GENOMIC DNA]</scope>
    <source>
        <strain evidence="2 3">DSM 18566</strain>
    </source>
</reference>
<organism evidence="2 3">
    <name type="scientific">Knoellia aerolata DSM 18566</name>
    <dbReference type="NCBI Taxonomy" id="1385519"/>
    <lineage>
        <taxon>Bacteria</taxon>
        <taxon>Bacillati</taxon>
        <taxon>Actinomycetota</taxon>
        <taxon>Actinomycetes</taxon>
        <taxon>Micrococcales</taxon>
        <taxon>Intrasporangiaceae</taxon>
        <taxon>Knoellia</taxon>
    </lineage>
</organism>
<keyword evidence="1" id="KW-0472">Membrane</keyword>
<accession>A0A0A0JYK0</accession>
<sequence>MGTSLPLLAGTVATIVFAASALPMLGKARRTRDLRSYSRSNLVLANLGNLVYSFYVFSLPPGPIWMLHTFYVVSSALMLLWSLRFAPGRAPCEPNTSTP</sequence>
<proteinExistence type="predicted"/>
<name>A0A0A0JYK0_9MICO</name>
<feature type="transmembrane region" description="Helical" evidence="1">
    <location>
        <begin position="37"/>
        <end position="57"/>
    </location>
</feature>
<evidence type="ECO:0000256" key="1">
    <source>
        <dbReference type="SAM" id="Phobius"/>
    </source>
</evidence>